<dbReference type="RefSeq" id="WP_109727452.1">
    <property type="nucleotide sequence ID" value="NZ_QGDI01000011.1"/>
</dbReference>
<protein>
    <submittedName>
        <fullName evidence="2">Uncharacterized protein</fullName>
    </submittedName>
</protein>
<reference evidence="2 3" key="1">
    <citation type="submission" date="2018-05" db="EMBL/GenBank/DDBJ databases">
        <title>The Hungate 1000. A catalogue of reference genomes from the rumen microbiome.</title>
        <authorList>
            <person name="Kelly W."/>
        </authorList>
    </citation>
    <scope>NUCLEOTIDE SEQUENCE [LARGE SCALE GENOMIC DNA]</scope>
    <source>
        <strain evidence="2 3">SAb67</strain>
    </source>
</reference>
<dbReference type="Proteomes" id="UP000245720">
    <property type="component" value="Unassembled WGS sequence"/>
</dbReference>
<evidence type="ECO:0000313" key="2">
    <source>
        <dbReference type="EMBL" id="PWJ11087.1"/>
    </source>
</evidence>
<dbReference type="EMBL" id="QGDI01000011">
    <property type="protein sequence ID" value="PWJ11087.1"/>
    <property type="molecule type" value="Genomic_DNA"/>
</dbReference>
<feature type="region of interest" description="Disordered" evidence="1">
    <location>
        <begin position="99"/>
        <end position="124"/>
    </location>
</feature>
<accession>A0A315XW52</accession>
<organism evidence="2 3">
    <name type="scientific">Ruminococcus flavefaciens</name>
    <dbReference type="NCBI Taxonomy" id="1265"/>
    <lineage>
        <taxon>Bacteria</taxon>
        <taxon>Bacillati</taxon>
        <taxon>Bacillota</taxon>
        <taxon>Clostridia</taxon>
        <taxon>Eubacteriales</taxon>
        <taxon>Oscillospiraceae</taxon>
        <taxon>Ruminococcus</taxon>
    </lineage>
</organism>
<comment type="caution">
    <text evidence="2">The sequence shown here is derived from an EMBL/GenBank/DDBJ whole genome shotgun (WGS) entry which is preliminary data.</text>
</comment>
<feature type="compositionally biased region" description="Polar residues" evidence="1">
    <location>
        <begin position="107"/>
        <end position="118"/>
    </location>
</feature>
<evidence type="ECO:0000313" key="3">
    <source>
        <dbReference type="Proteomes" id="UP000245720"/>
    </source>
</evidence>
<name>A0A315XW52_RUMFL</name>
<proteinExistence type="predicted"/>
<dbReference type="AlphaFoldDB" id="A0A315XW52"/>
<sequence length="606" mass="69792">MKDDLFENTDNMTIDSLAQDFPVLTDEEKERIYAMSERKYNNDTDMNTDEKFDRKIEVTGVERYKRPKWRSASIAAAAALVLGAGSFGGYNVVQQFHDGNGEDELPTNVSEEMSQESTGAVDDSRAEEYRSTAESLLNAYEDFIQPYNNDEILERGLTEEERNGMSVEEQDEYLKRNDNPNYSFFWFALEDENATSWEGHDRGIWNYEYYATGMKYNNTDEVMDKALSFMSQSCIDKQFPDLIGDDLTDYEANRIYSVNEAPPHFGTYTMIGGKLYCSSEKYDDIYKIPSTYSFYHLKDEPIEISDITDNSFTACVHYEFTSVPNRCDMKMKIVNDGNKWVIDDIGTTGPELDAQKLEIVDKMLNSMDYYDKISAKKADAYLSNDADIGSLIMPNKYYADNNALTSYNINGDDIDYNGAQDIQSLLDFVKSVDIDSKKSEESYCDEEKNYYWSSNANNGGYSKFDNFVPRKDDPKLSLENSIRVVDQGATIEKETRPMNCPNGHELVIYYLYDFSKWDITGDTTFEGRDCYVIDYHSSTSVEGKDYQKDITCYVDKETGIPMYQQTIANDDVYVIYNFYYDVHFNDDAEPMPEVNIDKSLFTEMYS</sequence>
<evidence type="ECO:0000256" key="1">
    <source>
        <dbReference type="SAM" id="MobiDB-lite"/>
    </source>
</evidence>
<dbReference type="OrthoDB" id="1818596at2"/>
<gene>
    <name evidence="2" type="ORF">IE37_02736</name>
</gene>